<feature type="region of interest" description="Disordered" evidence="1">
    <location>
        <begin position="16"/>
        <end position="65"/>
    </location>
</feature>
<dbReference type="EMBL" id="CAAE01015003">
    <property type="protein sequence ID" value="CAG09126.1"/>
    <property type="molecule type" value="Genomic_DNA"/>
</dbReference>
<dbReference type="GO" id="GO:0006915">
    <property type="term" value="P:apoptotic process"/>
    <property type="evidence" value="ECO:0007669"/>
    <property type="project" value="InterPro"/>
</dbReference>
<evidence type="ECO:0000313" key="3">
    <source>
        <dbReference type="EMBL" id="CAG09126.1"/>
    </source>
</evidence>
<feature type="compositionally biased region" description="Basic and acidic residues" evidence="1">
    <location>
        <begin position="232"/>
        <end position="243"/>
    </location>
</feature>
<dbReference type="AlphaFoldDB" id="Q4RR56"/>
<name>Q4RR56_TETNG</name>
<dbReference type="OrthoDB" id="9934797at2759"/>
<dbReference type="GO" id="GO:0043065">
    <property type="term" value="P:positive regulation of apoptotic process"/>
    <property type="evidence" value="ECO:0007669"/>
    <property type="project" value="TreeGrafter"/>
</dbReference>
<keyword evidence="2" id="KW-1133">Transmembrane helix</keyword>
<protein>
    <submittedName>
        <fullName evidence="3">(spotted green pufferfish) hypothetical protein</fullName>
    </submittedName>
</protein>
<dbReference type="PANTHER" id="PTHR32014">
    <property type="entry name" value="BCL-2-MODIFYING FACTOR"/>
    <property type="match status" value="1"/>
</dbReference>
<gene>
    <name evidence="3" type="ORF">GSTENG00030313001</name>
</gene>
<dbReference type="Pfam" id="PF15185">
    <property type="entry name" value="BMF"/>
    <property type="match status" value="1"/>
</dbReference>
<dbReference type="InterPro" id="IPR028192">
    <property type="entry name" value="BMF"/>
</dbReference>
<dbReference type="GO" id="GO:0016459">
    <property type="term" value="C:myosin complex"/>
    <property type="evidence" value="ECO:0007669"/>
    <property type="project" value="TreeGrafter"/>
</dbReference>
<feature type="region of interest" description="Disordered" evidence="1">
    <location>
        <begin position="81"/>
        <end position="111"/>
    </location>
</feature>
<dbReference type="PANTHER" id="PTHR32014:SF3">
    <property type="entry name" value="BCL2-MODIFYING FACTOR 2"/>
    <property type="match status" value="1"/>
</dbReference>
<feature type="compositionally biased region" description="Acidic residues" evidence="1">
    <location>
        <begin position="222"/>
        <end position="231"/>
    </location>
</feature>
<proteinExistence type="predicted"/>
<sequence length="483" mass="53199">MAVTSAACVCRRSWKTVVSSAQKRPERKTVSPAITEGDPSESLTPSRDTAELPACTETAAERRKREPIAVLLPSEWGSAHKSANIHDGCNAKRDTSRSSAASGTHARGRQVVKIPPVTTENAFAGGSLPLKRRMDDEEEDMSRPISQLWGTPFRDIKYEEQATQMAGRALGVAHTSQSHNNNSTGSSGPSCGLHWQPHVPFQGNAGLRVHFPAPFERSEDRGEIEEAEQEEVEGRGQEDDRLAEGPAEQAGLSVEVQIGRKLREIGDKFQQDHVELLLRHHRHNLPAWMRLTMAFFDFLFPREAPLPQPRGEQSVGLRPVVFVAFTCREVGLKPRASCILTPIGVSLQTTSRQSKLAQCALVVSRMSHSCALGKAAPLCSWTSRPETHCVHVNTGDPTEVKIVVGFILPQQSRPRLGQKQYLDMAADVPKQAWEDRPAGGTRGMAGLWGAVLHRQKREPPMMMISFFLAFVIVMTSHTVISQL</sequence>
<keyword evidence="2" id="KW-0472">Membrane</keyword>
<keyword evidence="2" id="KW-0812">Transmembrane</keyword>
<evidence type="ECO:0000256" key="2">
    <source>
        <dbReference type="SAM" id="Phobius"/>
    </source>
</evidence>
<organism evidence="3">
    <name type="scientific">Tetraodon nigroviridis</name>
    <name type="common">Spotted green pufferfish</name>
    <name type="synonym">Chelonodon nigroviridis</name>
    <dbReference type="NCBI Taxonomy" id="99883"/>
    <lineage>
        <taxon>Eukaryota</taxon>
        <taxon>Metazoa</taxon>
        <taxon>Chordata</taxon>
        <taxon>Craniata</taxon>
        <taxon>Vertebrata</taxon>
        <taxon>Euteleostomi</taxon>
        <taxon>Actinopterygii</taxon>
        <taxon>Neopterygii</taxon>
        <taxon>Teleostei</taxon>
        <taxon>Neoteleostei</taxon>
        <taxon>Acanthomorphata</taxon>
        <taxon>Eupercaria</taxon>
        <taxon>Tetraodontiformes</taxon>
        <taxon>Tetradontoidea</taxon>
        <taxon>Tetraodontidae</taxon>
        <taxon>Tetraodon</taxon>
    </lineage>
</organism>
<feature type="transmembrane region" description="Helical" evidence="2">
    <location>
        <begin position="461"/>
        <end position="480"/>
    </location>
</feature>
<accession>Q4RR56</accession>
<reference evidence="3" key="1">
    <citation type="journal article" date="2004" name="Nature">
        <title>Genome duplication in the teleost fish Tetraodon nigroviridis reveals the early vertebrate proto-karyotype.</title>
        <authorList>
            <person name="Jaillon O."/>
            <person name="Aury J.-M."/>
            <person name="Brunet F."/>
            <person name="Petit J.-L."/>
            <person name="Stange-Thomann N."/>
            <person name="Mauceli E."/>
            <person name="Bouneau L."/>
            <person name="Fischer C."/>
            <person name="Ozouf-Costaz C."/>
            <person name="Bernot A."/>
            <person name="Nicaud S."/>
            <person name="Jaffe D."/>
            <person name="Fisher S."/>
            <person name="Lutfalla G."/>
            <person name="Dossat C."/>
            <person name="Segurens B."/>
            <person name="Dasilva C."/>
            <person name="Salanoubat M."/>
            <person name="Levy M."/>
            <person name="Boudet N."/>
            <person name="Castellano S."/>
            <person name="Anthouard V."/>
            <person name="Jubin C."/>
            <person name="Castelli V."/>
            <person name="Katinka M."/>
            <person name="Vacherie B."/>
            <person name="Biemont C."/>
            <person name="Skalli Z."/>
            <person name="Cattolico L."/>
            <person name="Poulain J."/>
            <person name="De Berardinis V."/>
            <person name="Cruaud C."/>
            <person name="Duprat S."/>
            <person name="Brottier P."/>
            <person name="Coutanceau J.-P."/>
            <person name="Gouzy J."/>
            <person name="Parra G."/>
            <person name="Lardier G."/>
            <person name="Chapple C."/>
            <person name="McKernan K.J."/>
            <person name="McEwan P."/>
            <person name="Bosak S."/>
            <person name="Kellis M."/>
            <person name="Volff J.-N."/>
            <person name="Guigo R."/>
            <person name="Zody M.C."/>
            <person name="Mesirov J."/>
            <person name="Lindblad-Toh K."/>
            <person name="Birren B."/>
            <person name="Nusbaum C."/>
            <person name="Kahn D."/>
            <person name="Robinson-Rechavi M."/>
            <person name="Laudet V."/>
            <person name="Schachter V."/>
            <person name="Quetier F."/>
            <person name="Saurin W."/>
            <person name="Scarpelli C."/>
            <person name="Wincker P."/>
            <person name="Lander E.S."/>
            <person name="Weissenbach J."/>
            <person name="Roest Crollius H."/>
        </authorList>
    </citation>
    <scope>NUCLEOTIDE SEQUENCE [LARGE SCALE GENOMIC DNA]</scope>
</reference>
<reference evidence="3" key="2">
    <citation type="submission" date="2004-02" db="EMBL/GenBank/DDBJ databases">
        <authorList>
            <consortium name="Genoscope"/>
            <consortium name="Whitehead Institute Centre for Genome Research"/>
        </authorList>
    </citation>
    <scope>NUCLEOTIDE SEQUENCE</scope>
</reference>
<dbReference type="KEGG" id="tng:GSTEN00030313G001"/>
<comment type="caution">
    <text evidence="3">The sequence shown here is derived from an EMBL/GenBank/DDBJ whole genome shotgun (WGS) entry which is preliminary data.</text>
</comment>
<dbReference type="GO" id="GO:0010507">
    <property type="term" value="P:negative regulation of autophagy"/>
    <property type="evidence" value="ECO:0007669"/>
    <property type="project" value="TreeGrafter"/>
</dbReference>
<evidence type="ECO:0000256" key="1">
    <source>
        <dbReference type="SAM" id="MobiDB-lite"/>
    </source>
</evidence>
<feature type="region of interest" description="Disordered" evidence="1">
    <location>
        <begin position="215"/>
        <end position="250"/>
    </location>
</feature>